<evidence type="ECO:0000256" key="1">
    <source>
        <dbReference type="SAM" id="MobiDB-lite"/>
    </source>
</evidence>
<reference evidence="2 3" key="1">
    <citation type="submission" date="2016-11" db="EMBL/GenBank/DDBJ databases">
        <authorList>
            <person name="Jaros S."/>
            <person name="Januszkiewicz K."/>
            <person name="Wedrychowicz H."/>
        </authorList>
    </citation>
    <scope>NUCLEOTIDE SEQUENCE [LARGE SCALE GENOMIC DNA]</scope>
    <source>
        <strain evidence="2 3">DSM 9297</strain>
    </source>
</reference>
<evidence type="ECO:0000313" key="3">
    <source>
        <dbReference type="Proteomes" id="UP000184357"/>
    </source>
</evidence>
<dbReference type="OrthoDB" id="328514at2157"/>
<dbReference type="Proteomes" id="UP000184357">
    <property type="component" value="Unassembled WGS sequence"/>
</dbReference>
<dbReference type="EMBL" id="FQWV01000002">
    <property type="protein sequence ID" value="SHG72483.1"/>
    <property type="molecule type" value="Genomic_DNA"/>
</dbReference>
<name>A0A1M5M6V8_9EURY</name>
<organism evidence="2 3">
    <name type="scientific">Halobaculum gomorrense</name>
    <dbReference type="NCBI Taxonomy" id="43928"/>
    <lineage>
        <taxon>Archaea</taxon>
        <taxon>Methanobacteriati</taxon>
        <taxon>Methanobacteriota</taxon>
        <taxon>Stenosarchaea group</taxon>
        <taxon>Halobacteria</taxon>
        <taxon>Halobacteriales</taxon>
        <taxon>Haloferacaceae</taxon>
        <taxon>Halobaculum</taxon>
    </lineage>
</organism>
<evidence type="ECO:0000313" key="2">
    <source>
        <dbReference type="EMBL" id="SHG72483.1"/>
    </source>
</evidence>
<feature type="compositionally biased region" description="Basic and acidic residues" evidence="1">
    <location>
        <begin position="150"/>
        <end position="168"/>
    </location>
</feature>
<accession>A0A1M5M6V8</accession>
<keyword evidence="3" id="KW-1185">Reference proteome</keyword>
<protein>
    <submittedName>
        <fullName evidence="2">Uncharacterized protein</fullName>
    </submittedName>
</protein>
<proteinExistence type="predicted"/>
<sequence>MSIGIEFAEKATADRFRENGDEYVCPVDDDARMRTVHFVSDAPDHLIEQARAESDEGLALREDEAGQVPLTDAERDRIDFSKDGVNVPYARSIKALAQKHGVSDWTAHFDPSLTVDEHRQVMRESGREGGGAPCEPDGRDAERQANAAAREQKEGCNHAHDHCEHGDPDACEYL</sequence>
<feature type="region of interest" description="Disordered" evidence="1">
    <location>
        <begin position="122"/>
        <end position="174"/>
    </location>
</feature>
<dbReference type="AlphaFoldDB" id="A0A1M5M6V8"/>
<gene>
    <name evidence="2" type="ORF">SAMN05443636_0890</name>
</gene>
<dbReference type="RefSeq" id="WP_073307198.1">
    <property type="nucleotide sequence ID" value="NZ_FQWV01000002.1"/>
</dbReference>